<gene>
    <name evidence="2" type="ORF">AWC38_SpisGene22005</name>
</gene>
<dbReference type="SUPFAM" id="SSF56672">
    <property type="entry name" value="DNA/RNA polymerases"/>
    <property type="match status" value="1"/>
</dbReference>
<dbReference type="InterPro" id="IPR000477">
    <property type="entry name" value="RT_dom"/>
</dbReference>
<keyword evidence="3" id="KW-1185">Reference proteome</keyword>
<evidence type="ECO:0000259" key="1">
    <source>
        <dbReference type="PROSITE" id="PS50878"/>
    </source>
</evidence>
<keyword evidence="2" id="KW-0808">Transferase</keyword>
<sequence length="292" mass="32985">MEEVNEKIVCDELKSLKSKKTTGLDGMSARLLKDAAPVIAKPITDIINLTISTGEFPPELKEAKVTPIFKNGKRNEESNYRPISVLPLVSKIMERAIQVQLVNFLEANEVLSVYQSGFRKGHSTETAVTYPTDQILEHVDKQQMTGSVFIDLKKAFDLVDHNCLLQKLEHYGVRGKSLTWFQNYLGSRTQRVRFGQDLSSSLPIKYGVPQGSLLGPLLFVMHINDLPSCLKNKHIKMVSKFTYLNVTLDEELKWKAHAEDVDKKVSKRLGLLRRIRSSLTLQAAQAVYKCII</sequence>
<comment type="caution">
    <text evidence="2">The sequence shown here is derived from an EMBL/GenBank/DDBJ whole genome shotgun (WGS) entry which is preliminary data.</text>
</comment>
<reference evidence="2" key="1">
    <citation type="journal article" date="2017" name="J. ISSAAS">
        <title>Comparative analysis of the genomes of Stylophora pistillata and Acropora digitifera provides evidence for extensive differences between species of corals.</title>
        <authorList>
            <person name="Voolstra C.R."/>
            <person name="Li Y."/>
            <person name="Liew Y.J."/>
            <person name="Baumgarten S."/>
            <person name="Zoccola D."/>
            <person name="Flot J.-F."/>
            <person name="Tambutte S."/>
            <person name="Allemand D."/>
            <person name="Aranda M."/>
        </authorList>
    </citation>
    <scope>NUCLEOTIDE SEQUENCE</scope>
    <source>
        <strain evidence="2">CSM Monaco</strain>
        <tissue evidence="2">Whole animal</tissue>
    </source>
</reference>
<keyword evidence="2" id="KW-0695">RNA-directed DNA polymerase</keyword>
<dbReference type="Proteomes" id="UP000225706">
    <property type="component" value="Unassembled WGS sequence"/>
</dbReference>
<name>A0A2B4RBJ7_STYPI</name>
<evidence type="ECO:0000313" key="3">
    <source>
        <dbReference type="Proteomes" id="UP000225706"/>
    </source>
</evidence>
<accession>A0A2B4RBJ7</accession>
<keyword evidence="2" id="KW-0548">Nucleotidyltransferase</keyword>
<evidence type="ECO:0000313" key="2">
    <source>
        <dbReference type="EMBL" id="PFX13880.1"/>
    </source>
</evidence>
<protein>
    <submittedName>
        <fullName evidence="2">Putative RNA-directed DNA polymerase from transposon X-element</fullName>
    </submittedName>
</protein>
<dbReference type="OrthoDB" id="5985347at2759"/>
<feature type="domain" description="Reverse transcriptase" evidence="1">
    <location>
        <begin position="49"/>
        <end position="292"/>
    </location>
</feature>
<dbReference type="InterPro" id="IPR043502">
    <property type="entry name" value="DNA/RNA_pol_sf"/>
</dbReference>
<dbReference type="GO" id="GO:0003964">
    <property type="term" value="F:RNA-directed DNA polymerase activity"/>
    <property type="evidence" value="ECO:0007669"/>
    <property type="project" value="UniProtKB-KW"/>
</dbReference>
<proteinExistence type="predicted"/>
<dbReference type="EMBL" id="LSMT01000878">
    <property type="protein sequence ID" value="PFX13880.1"/>
    <property type="molecule type" value="Genomic_DNA"/>
</dbReference>
<dbReference type="PROSITE" id="PS50878">
    <property type="entry name" value="RT_POL"/>
    <property type="match status" value="1"/>
</dbReference>
<dbReference type="AlphaFoldDB" id="A0A2B4RBJ7"/>
<organism evidence="2 3">
    <name type="scientific">Stylophora pistillata</name>
    <name type="common">Smooth cauliflower coral</name>
    <dbReference type="NCBI Taxonomy" id="50429"/>
    <lineage>
        <taxon>Eukaryota</taxon>
        <taxon>Metazoa</taxon>
        <taxon>Cnidaria</taxon>
        <taxon>Anthozoa</taxon>
        <taxon>Hexacorallia</taxon>
        <taxon>Scleractinia</taxon>
        <taxon>Astrocoeniina</taxon>
        <taxon>Pocilloporidae</taxon>
        <taxon>Stylophora</taxon>
    </lineage>
</organism>
<dbReference type="PANTHER" id="PTHR33332">
    <property type="entry name" value="REVERSE TRANSCRIPTASE DOMAIN-CONTAINING PROTEIN"/>
    <property type="match status" value="1"/>
</dbReference>
<dbReference type="Pfam" id="PF00078">
    <property type="entry name" value="RVT_1"/>
    <property type="match status" value="1"/>
</dbReference>
<dbReference type="CDD" id="cd01650">
    <property type="entry name" value="RT_nLTR_like"/>
    <property type="match status" value="1"/>
</dbReference>